<dbReference type="AlphaFoldDB" id="A0A074WF99"/>
<dbReference type="HOGENOM" id="CLU_1834777_0_0_1"/>
<dbReference type="RefSeq" id="XP_013424386.1">
    <property type="nucleotide sequence ID" value="XM_013568932.1"/>
</dbReference>
<dbReference type="GeneID" id="25414079"/>
<dbReference type="EMBL" id="KL584718">
    <property type="protein sequence ID" value="KEQ70234.1"/>
    <property type="molecule type" value="Genomic_DNA"/>
</dbReference>
<gene>
    <name evidence="2" type="ORF">M436DRAFT_66633</name>
</gene>
<dbReference type="Proteomes" id="UP000027730">
    <property type="component" value="Unassembled WGS sequence"/>
</dbReference>
<evidence type="ECO:0000256" key="1">
    <source>
        <dbReference type="SAM" id="Coils"/>
    </source>
</evidence>
<protein>
    <submittedName>
        <fullName evidence="2">Uncharacterized protein</fullName>
    </submittedName>
</protein>
<organism evidence="2 3">
    <name type="scientific">Aureobasidium namibiae CBS 147.97</name>
    <dbReference type="NCBI Taxonomy" id="1043004"/>
    <lineage>
        <taxon>Eukaryota</taxon>
        <taxon>Fungi</taxon>
        <taxon>Dikarya</taxon>
        <taxon>Ascomycota</taxon>
        <taxon>Pezizomycotina</taxon>
        <taxon>Dothideomycetes</taxon>
        <taxon>Dothideomycetidae</taxon>
        <taxon>Dothideales</taxon>
        <taxon>Saccotheciaceae</taxon>
        <taxon>Aureobasidium</taxon>
    </lineage>
</organism>
<accession>A0A074WF99</accession>
<evidence type="ECO:0000313" key="2">
    <source>
        <dbReference type="EMBL" id="KEQ70234.1"/>
    </source>
</evidence>
<reference evidence="2 3" key="1">
    <citation type="journal article" date="2014" name="BMC Genomics">
        <title>Genome sequencing of four Aureobasidium pullulans varieties: biotechnological potential, stress tolerance, and description of new species.</title>
        <authorList>
            <person name="Gostin Ar C."/>
            <person name="Ohm R.A."/>
            <person name="Kogej T."/>
            <person name="Sonjak S."/>
            <person name="Turk M."/>
            <person name="Zajc J."/>
            <person name="Zalar P."/>
            <person name="Grube M."/>
            <person name="Sun H."/>
            <person name="Han J."/>
            <person name="Sharma A."/>
            <person name="Chiniquy J."/>
            <person name="Ngan C.Y."/>
            <person name="Lipzen A."/>
            <person name="Barry K."/>
            <person name="Grigoriev I.V."/>
            <person name="Gunde-Cimerman N."/>
        </authorList>
    </citation>
    <scope>NUCLEOTIDE SEQUENCE [LARGE SCALE GENOMIC DNA]</scope>
    <source>
        <strain evidence="2 3">CBS 147.97</strain>
    </source>
</reference>
<keyword evidence="1" id="KW-0175">Coiled coil</keyword>
<feature type="coiled-coil region" evidence="1">
    <location>
        <begin position="47"/>
        <end position="74"/>
    </location>
</feature>
<evidence type="ECO:0000313" key="3">
    <source>
        <dbReference type="Proteomes" id="UP000027730"/>
    </source>
</evidence>
<keyword evidence="3" id="KW-1185">Reference proteome</keyword>
<name>A0A074WF99_9PEZI</name>
<sequence length="140" mass="16058">MQQSPYTSDFGSTNIKLLNAVITESMISLVKDTINGSWQNAYTTEVNSAVEAQVKDIREDLERKSRTVMRLTELRCWIRLAGDSMSERAALRDAFAPSGSALHTWLSEKSTIDSKNQEVWWEEVNKIEEEESERRKAEEK</sequence>
<proteinExistence type="predicted"/>